<dbReference type="Gene3D" id="1.10.260.40">
    <property type="entry name" value="lambda repressor-like DNA-binding domains"/>
    <property type="match status" value="1"/>
</dbReference>
<dbReference type="SUPFAM" id="SSF51182">
    <property type="entry name" value="RmlC-like cupins"/>
    <property type="match status" value="1"/>
</dbReference>
<dbReference type="SUPFAM" id="SSF47413">
    <property type="entry name" value="lambda repressor-like DNA-binding domains"/>
    <property type="match status" value="1"/>
</dbReference>
<dbReference type="InterPro" id="IPR011051">
    <property type="entry name" value="RmlC_Cupin_sf"/>
</dbReference>
<dbReference type="GO" id="GO:0003677">
    <property type="term" value="F:DNA binding"/>
    <property type="evidence" value="ECO:0007669"/>
    <property type="project" value="UniProtKB-KW"/>
</dbReference>
<comment type="caution">
    <text evidence="3">The sequence shown here is derived from an EMBL/GenBank/DDBJ whole genome shotgun (WGS) entry which is preliminary data.</text>
</comment>
<dbReference type="InterPro" id="IPR014710">
    <property type="entry name" value="RmlC-like_jellyroll"/>
</dbReference>
<dbReference type="PANTHER" id="PTHR46797:SF1">
    <property type="entry name" value="METHYLPHOSPHONATE SYNTHASE"/>
    <property type="match status" value="1"/>
</dbReference>
<dbReference type="EMBL" id="JABWRB010000005">
    <property type="protein sequence ID" value="MBC3389121.1"/>
    <property type="molecule type" value="Genomic_DNA"/>
</dbReference>
<dbReference type="InterPro" id="IPR001387">
    <property type="entry name" value="Cro/C1-type_HTH"/>
</dbReference>
<dbReference type="SMART" id="SM00530">
    <property type="entry name" value="HTH_XRE"/>
    <property type="match status" value="1"/>
</dbReference>
<reference evidence="3" key="2">
    <citation type="submission" date="2020-07" db="EMBL/GenBank/DDBJ databases">
        <authorList>
            <person name="Lood C."/>
            <person name="Girard L."/>
        </authorList>
    </citation>
    <scope>NUCLEOTIDE SEQUENCE</scope>
    <source>
        <strain evidence="3">SWRI12</strain>
    </source>
</reference>
<dbReference type="PANTHER" id="PTHR46797">
    <property type="entry name" value="HTH-TYPE TRANSCRIPTIONAL REGULATOR"/>
    <property type="match status" value="1"/>
</dbReference>
<dbReference type="InterPro" id="IPR050807">
    <property type="entry name" value="TransReg_Diox_bact_type"/>
</dbReference>
<dbReference type="GO" id="GO:0005829">
    <property type="term" value="C:cytosol"/>
    <property type="evidence" value="ECO:0007669"/>
    <property type="project" value="TreeGrafter"/>
</dbReference>
<accession>A0A923FB64</accession>
<dbReference type="CDD" id="cd00093">
    <property type="entry name" value="HTH_XRE"/>
    <property type="match status" value="1"/>
</dbReference>
<evidence type="ECO:0000313" key="3">
    <source>
        <dbReference type="EMBL" id="MBC3389121.1"/>
    </source>
</evidence>
<feature type="domain" description="HTH cro/C1-type" evidence="2">
    <location>
        <begin position="5"/>
        <end position="59"/>
    </location>
</feature>
<dbReference type="Pfam" id="PF07883">
    <property type="entry name" value="Cupin_2"/>
    <property type="match status" value="1"/>
</dbReference>
<dbReference type="Pfam" id="PF01381">
    <property type="entry name" value="HTH_3"/>
    <property type="match status" value="1"/>
</dbReference>
<evidence type="ECO:0000259" key="2">
    <source>
        <dbReference type="PROSITE" id="PS50943"/>
    </source>
</evidence>
<dbReference type="AlphaFoldDB" id="A0A923FB64"/>
<proteinExistence type="predicted"/>
<gene>
    <name evidence="3" type="ORF">HU715_05605</name>
</gene>
<evidence type="ECO:0000256" key="1">
    <source>
        <dbReference type="ARBA" id="ARBA00023125"/>
    </source>
</evidence>
<dbReference type="InterPro" id="IPR013096">
    <property type="entry name" value="Cupin_2"/>
</dbReference>
<organism evidence="3">
    <name type="scientific">Pseudomonas zanjanensis</name>
    <dbReference type="NCBI Taxonomy" id="2745496"/>
    <lineage>
        <taxon>Bacteria</taxon>
        <taxon>Pseudomonadati</taxon>
        <taxon>Pseudomonadota</taxon>
        <taxon>Gammaproteobacteria</taxon>
        <taxon>Pseudomonadales</taxon>
        <taxon>Pseudomonadaceae</taxon>
        <taxon>Pseudomonas</taxon>
    </lineage>
</organism>
<name>A0A923FB64_9PSED</name>
<reference evidence="3" key="1">
    <citation type="journal article" date="2020" name="Microorganisms">
        <title>Reliable Identification of Environmental Pseudomonas Isolates Using the rpoD Gene.</title>
        <authorList>
            <consortium name="The Broad Institute Genome Sequencing Platform"/>
            <person name="Girard L."/>
            <person name="Lood C."/>
            <person name="Rokni-Zadeh H."/>
            <person name="van Noort V."/>
            <person name="Lavigne R."/>
            <person name="De Mot R."/>
        </authorList>
    </citation>
    <scope>NUCLEOTIDE SEQUENCE</scope>
    <source>
        <strain evidence="3">SWRI12</strain>
    </source>
</reference>
<dbReference type="GO" id="GO:0003700">
    <property type="term" value="F:DNA-binding transcription factor activity"/>
    <property type="evidence" value="ECO:0007669"/>
    <property type="project" value="TreeGrafter"/>
</dbReference>
<keyword evidence="1" id="KW-0238">DNA-binding</keyword>
<dbReference type="PROSITE" id="PS50943">
    <property type="entry name" value="HTH_CROC1"/>
    <property type="match status" value="1"/>
</dbReference>
<sequence length="188" mass="20854">MSIRLKLLRKKLGVTLDVLAEKTGMTKSYLSKVERGLSTPSIATALKLSKALNVKVEELFSEENVSLDSYSLVRCEDRQSLAANPGSAEYAVLAHQVSERTLLPFILYPPAEFAAHHAFKEHTGEEFLFVHEGQVEVDFMNERVVLNRGDALHFNAQKPHRLRSVGDVQAQLLVVVHSAESAEKGEDA</sequence>
<dbReference type="InterPro" id="IPR010982">
    <property type="entry name" value="Lambda_DNA-bd_dom_sf"/>
</dbReference>
<dbReference type="Gene3D" id="2.60.120.10">
    <property type="entry name" value="Jelly Rolls"/>
    <property type="match status" value="1"/>
</dbReference>
<dbReference type="CDD" id="cd02209">
    <property type="entry name" value="cupin_XRE_C"/>
    <property type="match status" value="1"/>
</dbReference>
<protein>
    <submittedName>
        <fullName evidence="3">Helix-turn-helix transcriptional regulator</fullName>
    </submittedName>
</protein>